<dbReference type="AlphaFoldDB" id="A0A2V1DDU9"/>
<dbReference type="PANTHER" id="PTHR21661">
    <property type="entry name" value="EPOXIDE HYDROLASE 1-RELATED"/>
    <property type="match status" value="1"/>
</dbReference>
<dbReference type="OrthoDB" id="6431331at2759"/>
<proteinExistence type="inferred from homology"/>
<dbReference type="PRINTS" id="PR00412">
    <property type="entry name" value="EPOXHYDRLASE"/>
</dbReference>
<feature type="domain" description="Epoxide hydrolase N-terminal" evidence="5">
    <location>
        <begin position="30"/>
        <end position="145"/>
    </location>
</feature>
<dbReference type="PANTHER" id="PTHR21661:SF35">
    <property type="entry name" value="EPOXIDE HYDROLASE"/>
    <property type="match status" value="1"/>
</dbReference>
<dbReference type="InterPro" id="IPR010497">
    <property type="entry name" value="Epoxide_hydro_N"/>
</dbReference>
<dbReference type="SUPFAM" id="SSF53474">
    <property type="entry name" value="alpha/beta-Hydrolases"/>
    <property type="match status" value="1"/>
</dbReference>
<keyword evidence="7" id="KW-1185">Reference proteome</keyword>
<evidence type="ECO:0000256" key="3">
    <source>
        <dbReference type="ARBA" id="ARBA00022801"/>
    </source>
</evidence>
<reference evidence="6 7" key="1">
    <citation type="journal article" date="2018" name="Sci. Rep.">
        <title>Comparative genomics provides insights into the lifestyle and reveals functional heterogeneity of dark septate endophytic fungi.</title>
        <authorList>
            <person name="Knapp D.G."/>
            <person name="Nemeth J.B."/>
            <person name="Barry K."/>
            <person name="Hainaut M."/>
            <person name="Henrissat B."/>
            <person name="Johnson J."/>
            <person name="Kuo A."/>
            <person name="Lim J.H.P."/>
            <person name="Lipzen A."/>
            <person name="Nolan M."/>
            <person name="Ohm R.A."/>
            <person name="Tamas L."/>
            <person name="Grigoriev I.V."/>
            <person name="Spatafora J.W."/>
            <person name="Nagy L.G."/>
            <person name="Kovacs G.M."/>
        </authorList>
    </citation>
    <scope>NUCLEOTIDE SEQUENCE [LARGE SCALE GENOMIC DNA]</scope>
    <source>
        <strain evidence="6 7">DSE2036</strain>
    </source>
</reference>
<evidence type="ECO:0000256" key="2">
    <source>
        <dbReference type="ARBA" id="ARBA00022797"/>
    </source>
</evidence>
<dbReference type="Proteomes" id="UP000244855">
    <property type="component" value="Unassembled WGS sequence"/>
</dbReference>
<dbReference type="Pfam" id="PF06441">
    <property type="entry name" value="EHN"/>
    <property type="match status" value="1"/>
</dbReference>
<evidence type="ECO:0000313" key="7">
    <source>
        <dbReference type="Proteomes" id="UP000244855"/>
    </source>
</evidence>
<sequence length="444" mass="50065">MSCKITLLVEATTAFAHDLNFDAAFGPSTQPFRINVDSKFIESTRQKILLSRYPTEFLDVPQFQDGPPVHNASTIADHWVNHFDWNTIQRDLNAKYRMFTTTIPPSPRTNYPHDIPLHFVHHRSTRADATPLLFLHGWPGSFLEVGEIIEYLTSPPNSSLPAFHVVAPSNPGTGFSPAPIEHSATGPEVLAHAYASLMSQLDYDKYVIQGGDSGAILLRMLASAYPDCVIAALANFWLTPPTAEDRKAIAEGTASSDEVLYVRNHDFYAHNASGYRLIHETLPLQLAYALTDSPIGWTMWIYTIMFGAVDTQFWTLDQIITWSMMYHIQGPYTGMRFYKLLLWDGIWENDAMTWGEPESMMNIKIPVGLSQFPKDVWYGLPLEFAQRAGNVVARYMHDRGGHFPSTEVPDLLLQDIWSFFGDKLDRLSNASTSVVDGGSRFYFK</sequence>
<feature type="active site" description="Proton donor" evidence="4">
    <location>
        <position position="338"/>
    </location>
</feature>
<dbReference type="Gene3D" id="3.40.50.1820">
    <property type="entry name" value="alpha/beta hydrolase"/>
    <property type="match status" value="1"/>
</dbReference>
<dbReference type="EMBL" id="KZ805469">
    <property type="protein sequence ID" value="PVH96262.1"/>
    <property type="molecule type" value="Genomic_DNA"/>
</dbReference>
<dbReference type="InterPro" id="IPR016292">
    <property type="entry name" value="Epoxide_hydrolase"/>
</dbReference>
<comment type="similarity">
    <text evidence="1">Belongs to the peptidase S33 family.</text>
</comment>
<feature type="active site" description="Proton acceptor" evidence="4">
    <location>
        <position position="402"/>
    </location>
</feature>
<protein>
    <submittedName>
        <fullName evidence="6">Alpha/beta-hydrolase</fullName>
    </submittedName>
</protein>
<dbReference type="PIRSF" id="PIRSF001112">
    <property type="entry name" value="Epoxide_hydrolase"/>
    <property type="match status" value="1"/>
</dbReference>
<name>A0A2V1DDU9_9PLEO</name>
<evidence type="ECO:0000259" key="5">
    <source>
        <dbReference type="Pfam" id="PF06441"/>
    </source>
</evidence>
<evidence type="ECO:0000256" key="4">
    <source>
        <dbReference type="PIRSR" id="PIRSR001112-1"/>
    </source>
</evidence>
<dbReference type="InterPro" id="IPR000639">
    <property type="entry name" value="Epox_hydrolase-like"/>
</dbReference>
<gene>
    <name evidence="6" type="ORF">DM02DRAFT_688237</name>
</gene>
<dbReference type="InterPro" id="IPR029058">
    <property type="entry name" value="AB_hydrolase_fold"/>
</dbReference>
<feature type="active site" description="Nucleophile" evidence="4">
    <location>
        <position position="212"/>
    </location>
</feature>
<organism evidence="6 7">
    <name type="scientific">Periconia macrospinosa</name>
    <dbReference type="NCBI Taxonomy" id="97972"/>
    <lineage>
        <taxon>Eukaryota</taxon>
        <taxon>Fungi</taxon>
        <taxon>Dikarya</taxon>
        <taxon>Ascomycota</taxon>
        <taxon>Pezizomycotina</taxon>
        <taxon>Dothideomycetes</taxon>
        <taxon>Pleosporomycetidae</taxon>
        <taxon>Pleosporales</taxon>
        <taxon>Massarineae</taxon>
        <taxon>Periconiaceae</taxon>
        <taxon>Periconia</taxon>
    </lineage>
</organism>
<keyword evidence="2" id="KW-0058">Aromatic hydrocarbons catabolism</keyword>
<evidence type="ECO:0000313" key="6">
    <source>
        <dbReference type="EMBL" id="PVH96262.1"/>
    </source>
</evidence>
<dbReference type="GO" id="GO:0004301">
    <property type="term" value="F:epoxide hydrolase activity"/>
    <property type="evidence" value="ECO:0007669"/>
    <property type="project" value="TreeGrafter"/>
</dbReference>
<dbReference type="STRING" id="97972.A0A2V1DDU9"/>
<dbReference type="GO" id="GO:0097176">
    <property type="term" value="P:epoxide metabolic process"/>
    <property type="evidence" value="ECO:0007669"/>
    <property type="project" value="TreeGrafter"/>
</dbReference>
<accession>A0A2V1DDU9</accession>
<keyword evidence="3 6" id="KW-0378">Hydrolase</keyword>
<evidence type="ECO:0000256" key="1">
    <source>
        <dbReference type="ARBA" id="ARBA00010088"/>
    </source>
</evidence>